<dbReference type="InterPro" id="IPR000835">
    <property type="entry name" value="HTH_MarR-typ"/>
</dbReference>
<name>A0A848KM63_9NOCA</name>
<sequence length="164" mass="17629">MKTEHLDPNGLDIATLVMLTGAAAREIVTDRVHKAGFDDVRPAHGYVFQCLIDGQPTISEIARTLGMTQQGASKLVVDLEKRGYVSRVPDPSDSRARTVELTERGRQCIDAARSARADLDAALVRAIGAEDVGRLAGLLASLIEVLGVNASIAGRSVKLPEWER</sequence>
<feature type="domain" description="HTH marR-type" evidence="1">
    <location>
        <begin position="1"/>
        <end position="144"/>
    </location>
</feature>
<dbReference type="Proteomes" id="UP000535543">
    <property type="component" value="Unassembled WGS sequence"/>
</dbReference>
<evidence type="ECO:0000313" key="3">
    <source>
        <dbReference type="Proteomes" id="UP000535543"/>
    </source>
</evidence>
<evidence type="ECO:0000313" key="2">
    <source>
        <dbReference type="EMBL" id="NMN98946.1"/>
    </source>
</evidence>
<dbReference type="PANTHER" id="PTHR33164">
    <property type="entry name" value="TRANSCRIPTIONAL REGULATOR, MARR FAMILY"/>
    <property type="match status" value="1"/>
</dbReference>
<dbReference type="InterPro" id="IPR039422">
    <property type="entry name" value="MarR/SlyA-like"/>
</dbReference>
<gene>
    <name evidence="2" type="ORF">FGL95_28315</name>
</gene>
<dbReference type="SUPFAM" id="SSF46785">
    <property type="entry name" value="Winged helix' DNA-binding domain"/>
    <property type="match status" value="1"/>
</dbReference>
<dbReference type="RefSeq" id="WP_169593743.1">
    <property type="nucleotide sequence ID" value="NZ_VCQU01000013.1"/>
</dbReference>
<dbReference type="InterPro" id="IPR036390">
    <property type="entry name" value="WH_DNA-bd_sf"/>
</dbReference>
<dbReference type="PROSITE" id="PS50995">
    <property type="entry name" value="HTH_MARR_2"/>
    <property type="match status" value="1"/>
</dbReference>
<dbReference type="SMART" id="SM00347">
    <property type="entry name" value="HTH_MARR"/>
    <property type="match status" value="1"/>
</dbReference>
<dbReference type="AlphaFoldDB" id="A0A848KM63"/>
<protein>
    <submittedName>
        <fullName evidence="2">Winged helix-turn-helix transcriptional regulator</fullName>
    </submittedName>
</protein>
<proteinExistence type="predicted"/>
<reference evidence="2 3" key="1">
    <citation type="submission" date="2019-05" db="EMBL/GenBank/DDBJ databases">
        <authorList>
            <person name="Lee S.D."/>
        </authorList>
    </citation>
    <scope>NUCLEOTIDE SEQUENCE [LARGE SCALE GENOMIC DNA]</scope>
    <source>
        <strain evidence="2 3">YC2-7</strain>
    </source>
</reference>
<dbReference type="GO" id="GO:0003700">
    <property type="term" value="F:DNA-binding transcription factor activity"/>
    <property type="evidence" value="ECO:0007669"/>
    <property type="project" value="InterPro"/>
</dbReference>
<dbReference type="Pfam" id="PF12802">
    <property type="entry name" value="MarR_2"/>
    <property type="match status" value="1"/>
</dbReference>
<dbReference type="EMBL" id="VCQU01000013">
    <property type="protein sequence ID" value="NMN98946.1"/>
    <property type="molecule type" value="Genomic_DNA"/>
</dbReference>
<dbReference type="InterPro" id="IPR036388">
    <property type="entry name" value="WH-like_DNA-bd_sf"/>
</dbReference>
<dbReference type="PRINTS" id="PR00598">
    <property type="entry name" value="HTHMARR"/>
</dbReference>
<comment type="caution">
    <text evidence="2">The sequence shown here is derived from an EMBL/GenBank/DDBJ whole genome shotgun (WGS) entry which is preliminary data.</text>
</comment>
<reference evidence="2 3" key="2">
    <citation type="submission" date="2020-06" db="EMBL/GenBank/DDBJ databases">
        <title>Antribacter stalactiti gen. nov., sp. nov., a new member of the family Nacardiaceae isolated from a cave.</title>
        <authorList>
            <person name="Kim I.S."/>
        </authorList>
    </citation>
    <scope>NUCLEOTIDE SEQUENCE [LARGE SCALE GENOMIC DNA]</scope>
    <source>
        <strain evidence="2 3">YC2-7</strain>
    </source>
</reference>
<dbReference type="GO" id="GO:0006950">
    <property type="term" value="P:response to stress"/>
    <property type="evidence" value="ECO:0007669"/>
    <property type="project" value="TreeGrafter"/>
</dbReference>
<accession>A0A848KM63</accession>
<keyword evidence="3" id="KW-1185">Reference proteome</keyword>
<organism evidence="2 3">
    <name type="scientific">Antrihabitans stalactiti</name>
    <dbReference type="NCBI Taxonomy" id="2584121"/>
    <lineage>
        <taxon>Bacteria</taxon>
        <taxon>Bacillati</taxon>
        <taxon>Actinomycetota</taxon>
        <taxon>Actinomycetes</taxon>
        <taxon>Mycobacteriales</taxon>
        <taxon>Nocardiaceae</taxon>
        <taxon>Antrihabitans</taxon>
    </lineage>
</organism>
<dbReference type="Gene3D" id="1.10.10.10">
    <property type="entry name" value="Winged helix-like DNA-binding domain superfamily/Winged helix DNA-binding domain"/>
    <property type="match status" value="1"/>
</dbReference>
<dbReference type="PANTHER" id="PTHR33164:SF99">
    <property type="entry name" value="MARR FAMILY REGULATORY PROTEIN"/>
    <property type="match status" value="1"/>
</dbReference>
<evidence type="ECO:0000259" key="1">
    <source>
        <dbReference type="PROSITE" id="PS50995"/>
    </source>
</evidence>